<dbReference type="OrthoDB" id="406659at2759"/>
<protein>
    <submittedName>
        <fullName evidence="1">Uncharacterized protein</fullName>
    </submittedName>
</protein>
<evidence type="ECO:0000313" key="1">
    <source>
        <dbReference type="EMBL" id="CAE7367834.1"/>
    </source>
</evidence>
<sequence length="207" mass="22722">MPDQRVSKITVDGTGRRSLFLDLADTEQGGASEESVLLEGSLGGLAPPPVLTARLPLVPLHRLCLVLSGCLLLAGVATTGLPLKQANPWNLLGLFLPNLGHVDPHGGWIADTWDHFQLPRCDSGPMPGAKQRIAYWVNESVWVPRQPEKIMKGKFWVFGNESDGGHWVPEHTEPAVPGHFISKSVMHHKWVPQAARYFGVAYSTYHV</sequence>
<organism evidence="1 2">
    <name type="scientific">Symbiodinium natans</name>
    <dbReference type="NCBI Taxonomy" id="878477"/>
    <lineage>
        <taxon>Eukaryota</taxon>
        <taxon>Sar</taxon>
        <taxon>Alveolata</taxon>
        <taxon>Dinophyceae</taxon>
        <taxon>Suessiales</taxon>
        <taxon>Symbiodiniaceae</taxon>
        <taxon>Symbiodinium</taxon>
    </lineage>
</organism>
<dbReference type="Proteomes" id="UP000604046">
    <property type="component" value="Unassembled WGS sequence"/>
</dbReference>
<evidence type="ECO:0000313" key="2">
    <source>
        <dbReference type="Proteomes" id="UP000604046"/>
    </source>
</evidence>
<name>A0A812Q4Q0_9DINO</name>
<accession>A0A812Q4Q0</accession>
<gene>
    <name evidence="1" type="ORF">SNAT2548_LOCUS20006</name>
</gene>
<dbReference type="EMBL" id="CAJNDS010002196">
    <property type="protein sequence ID" value="CAE7367834.1"/>
    <property type="molecule type" value="Genomic_DNA"/>
</dbReference>
<keyword evidence="2" id="KW-1185">Reference proteome</keyword>
<comment type="caution">
    <text evidence="1">The sequence shown here is derived from an EMBL/GenBank/DDBJ whole genome shotgun (WGS) entry which is preliminary data.</text>
</comment>
<reference evidence="1" key="1">
    <citation type="submission" date="2021-02" db="EMBL/GenBank/DDBJ databases">
        <authorList>
            <person name="Dougan E. K."/>
            <person name="Rhodes N."/>
            <person name="Thang M."/>
            <person name="Chan C."/>
        </authorList>
    </citation>
    <scope>NUCLEOTIDE SEQUENCE</scope>
</reference>
<dbReference type="AlphaFoldDB" id="A0A812Q4Q0"/>
<proteinExistence type="predicted"/>